<name>A0A160FTM7_9BURK</name>
<dbReference type="GO" id="GO:0071949">
    <property type="term" value="F:FAD binding"/>
    <property type="evidence" value="ECO:0007669"/>
    <property type="project" value="InterPro"/>
</dbReference>
<dbReference type="InterPro" id="IPR050493">
    <property type="entry name" value="FAD-dep_Monooxygenase_BioMet"/>
</dbReference>
<reference evidence="4 5" key="1">
    <citation type="journal article" date="2016" name="Gene">
        <title>PacBio SMRT assembly of a complex multi-replicon genome reveals chlorocatechol degradative operon in a region of genome plasticity.</title>
        <authorList>
            <person name="Ricker N."/>
            <person name="Shen S.Y."/>
            <person name="Goordial J."/>
            <person name="Jin S."/>
            <person name="Fulthorpe R.R."/>
        </authorList>
    </citation>
    <scope>NUCLEOTIDE SEQUENCE [LARGE SCALE GENOMIC DNA]</scope>
    <source>
        <strain evidence="4 5">OLGA172</strain>
    </source>
</reference>
<dbReference type="Proteomes" id="UP000076852">
    <property type="component" value="Chromosome 2"/>
</dbReference>
<keyword evidence="2" id="KW-0503">Monooxygenase</keyword>
<dbReference type="EMBL" id="CP014579">
    <property type="protein sequence ID" value="ANB76539.1"/>
    <property type="molecule type" value="Genomic_DNA"/>
</dbReference>
<keyword evidence="1" id="KW-0560">Oxidoreductase</keyword>
<dbReference type="KEGG" id="buz:AYM40_30535"/>
<dbReference type="SUPFAM" id="SSF51905">
    <property type="entry name" value="FAD/NAD(P)-binding domain"/>
    <property type="match status" value="1"/>
</dbReference>
<dbReference type="InterPro" id="IPR002938">
    <property type="entry name" value="FAD-bd"/>
</dbReference>
<proteinExistence type="predicted"/>
<gene>
    <name evidence="4" type="ORF">AYM40_30535</name>
</gene>
<keyword evidence="5" id="KW-1185">Reference proteome</keyword>
<accession>A0A160FTM7</accession>
<dbReference type="STRING" id="1804984.AYM40_30535"/>
<dbReference type="Pfam" id="PF01494">
    <property type="entry name" value="FAD_binding_3"/>
    <property type="match status" value="1"/>
</dbReference>
<dbReference type="PANTHER" id="PTHR13789">
    <property type="entry name" value="MONOOXYGENASE"/>
    <property type="match status" value="1"/>
</dbReference>
<evidence type="ECO:0000256" key="1">
    <source>
        <dbReference type="ARBA" id="ARBA00023002"/>
    </source>
</evidence>
<dbReference type="AlphaFoldDB" id="A0A160FTM7"/>
<dbReference type="Gene3D" id="3.50.50.60">
    <property type="entry name" value="FAD/NAD(P)-binding domain"/>
    <property type="match status" value="1"/>
</dbReference>
<sequence>MAFLNKVLVVGAGSAGLTIASFLSRAGIQVEISEINLDTTRGAALGLSSNALLPLRELGVLDEILAHSTPNLYMHVCNSAGQTVLDLKRPQPESIDFPVNVVIARSELSRILTNLAREKGIQFLLDRHIVGIVDKSTHVAVRFSDGSEDLYDAVIGADGIGSTVRRLVWGNIATQTVNEVGWRWLTPLRPSIKRGAFYLGSGTTSLGLFPLPGGLAYAFLQESAIDIFQSPPETRRRDLLDRISAQFDGPFAKDVMADLPLASAIHFTRYPALLMPGPWHKGRIVLIGDAVHAMPPHVSSGAAMAIEDGFVLAQCLISEDGWSQAMESFMTRRWPRISKVFEMAIDRVRSDDAPASTRMNEQATIEKVTELWHCLLEPI</sequence>
<dbReference type="PANTHER" id="PTHR13789:SF309">
    <property type="entry name" value="PUTATIVE (AFU_ORTHOLOGUE AFUA_6G14510)-RELATED"/>
    <property type="match status" value="1"/>
</dbReference>
<evidence type="ECO:0000313" key="5">
    <source>
        <dbReference type="Proteomes" id="UP000076852"/>
    </source>
</evidence>
<dbReference type="GO" id="GO:0004497">
    <property type="term" value="F:monooxygenase activity"/>
    <property type="evidence" value="ECO:0007669"/>
    <property type="project" value="UniProtKB-KW"/>
</dbReference>
<evidence type="ECO:0000313" key="4">
    <source>
        <dbReference type="EMBL" id="ANB76539.1"/>
    </source>
</evidence>
<evidence type="ECO:0000259" key="3">
    <source>
        <dbReference type="Pfam" id="PF01494"/>
    </source>
</evidence>
<dbReference type="PRINTS" id="PR00420">
    <property type="entry name" value="RNGMNOXGNASE"/>
</dbReference>
<feature type="domain" description="FAD-binding" evidence="3">
    <location>
        <begin position="6"/>
        <end position="340"/>
    </location>
</feature>
<evidence type="ECO:0000256" key="2">
    <source>
        <dbReference type="ARBA" id="ARBA00023033"/>
    </source>
</evidence>
<organism evidence="4 5">
    <name type="scientific">Paraburkholderia phytofirmans OLGA172</name>
    <dbReference type="NCBI Taxonomy" id="1417228"/>
    <lineage>
        <taxon>Bacteria</taxon>
        <taxon>Pseudomonadati</taxon>
        <taxon>Pseudomonadota</taxon>
        <taxon>Betaproteobacteria</taxon>
        <taxon>Burkholderiales</taxon>
        <taxon>Burkholderiaceae</taxon>
        <taxon>Paraburkholderia</taxon>
    </lineage>
</organism>
<dbReference type="InterPro" id="IPR036188">
    <property type="entry name" value="FAD/NAD-bd_sf"/>
</dbReference>
<protein>
    <recommendedName>
        <fullName evidence="3">FAD-binding domain-containing protein</fullName>
    </recommendedName>
</protein>